<dbReference type="InterPro" id="IPR013879">
    <property type="entry name" value="DUF1761"/>
</dbReference>
<keyword evidence="3" id="KW-1185">Reference proteome</keyword>
<keyword evidence="1" id="KW-0472">Membrane</keyword>
<name>A0A931CIP0_9ACTN</name>
<proteinExistence type="predicted"/>
<dbReference type="AlphaFoldDB" id="A0A931CIP0"/>
<evidence type="ECO:0000313" key="2">
    <source>
        <dbReference type="EMBL" id="MBG0567831.1"/>
    </source>
</evidence>
<organism evidence="2 3">
    <name type="scientific">Actinoplanes aureus</name>
    <dbReference type="NCBI Taxonomy" id="2792083"/>
    <lineage>
        <taxon>Bacteria</taxon>
        <taxon>Bacillati</taxon>
        <taxon>Actinomycetota</taxon>
        <taxon>Actinomycetes</taxon>
        <taxon>Micromonosporales</taxon>
        <taxon>Micromonosporaceae</taxon>
        <taxon>Actinoplanes</taxon>
    </lineage>
</organism>
<feature type="transmembrane region" description="Helical" evidence="1">
    <location>
        <begin position="105"/>
        <end position="122"/>
    </location>
</feature>
<evidence type="ECO:0000313" key="3">
    <source>
        <dbReference type="Proteomes" id="UP000598146"/>
    </source>
</evidence>
<dbReference type="RefSeq" id="WP_196419609.1">
    <property type="nucleotide sequence ID" value="NZ_JADQTO010000031.1"/>
</dbReference>
<evidence type="ECO:0000256" key="1">
    <source>
        <dbReference type="SAM" id="Phobius"/>
    </source>
</evidence>
<feature type="transmembrane region" description="Helical" evidence="1">
    <location>
        <begin position="6"/>
        <end position="31"/>
    </location>
</feature>
<dbReference type="EMBL" id="JADQTO010000031">
    <property type="protein sequence ID" value="MBG0567831.1"/>
    <property type="molecule type" value="Genomic_DNA"/>
</dbReference>
<gene>
    <name evidence="2" type="ORF">I4J89_40970</name>
</gene>
<comment type="caution">
    <text evidence="2">The sequence shown here is derived from an EMBL/GenBank/DDBJ whole genome shotgun (WGS) entry which is preliminary data.</text>
</comment>
<sequence length="123" mass="12780">MDVVGILIATVVAFIISFVFYAVAPAAPATVETPPVRPRVWQLLVEVLRSAVTATLVTGLLFAGAWSGPAAGALLGLALWVLPVVLLTGSVVWENVPVRTAALHVTDWLIKLLAIGAIVGAFA</sequence>
<dbReference type="Pfam" id="PF08570">
    <property type="entry name" value="DUF1761"/>
    <property type="match status" value="1"/>
</dbReference>
<feature type="transmembrane region" description="Helical" evidence="1">
    <location>
        <begin position="72"/>
        <end position="93"/>
    </location>
</feature>
<feature type="transmembrane region" description="Helical" evidence="1">
    <location>
        <begin position="43"/>
        <end position="66"/>
    </location>
</feature>
<keyword evidence="1" id="KW-1133">Transmembrane helix</keyword>
<reference evidence="2" key="1">
    <citation type="submission" date="2020-11" db="EMBL/GenBank/DDBJ databases">
        <title>Isolation and identification of active actinomycetes.</title>
        <authorList>
            <person name="Sun X."/>
        </authorList>
    </citation>
    <scope>NUCLEOTIDE SEQUENCE</scope>
    <source>
        <strain evidence="2">NEAU-A11</strain>
    </source>
</reference>
<accession>A0A931CIP0</accession>
<keyword evidence="1" id="KW-0812">Transmembrane</keyword>
<dbReference type="Proteomes" id="UP000598146">
    <property type="component" value="Unassembled WGS sequence"/>
</dbReference>
<protein>
    <submittedName>
        <fullName evidence="2">DUF1761 family protein</fullName>
    </submittedName>
</protein>